<feature type="domain" description="Matrix protein C-terminal Paramyxoviridae" evidence="6">
    <location>
        <begin position="175"/>
        <end position="332"/>
    </location>
</feature>
<name>A0A8T9KLH7_9MONO</name>
<proteinExistence type="predicted"/>
<organism evidence="7 8">
    <name type="scientific">Wenzhou Myotis laniger paramyxovirus 2</name>
    <dbReference type="NCBI Taxonomy" id="2928980"/>
    <lineage>
        <taxon>Viruses</taxon>
        <taxon>Riboviria</taxon>
        <taxon>Orthornavirae</taxon>
        <taxon>Negarnaviricota</taxon>
        <taxon>Haploviricotina</taxon>
        <taxon>Monjiviricetes</taxon>
        <taxon>Mononegavirales</taxon>
        <taxon>Paramyxoviridae</taxon>
        <taxon>Orthoparamyxovirinae</taxon>
        <taxon>Parajeilongvirus</taxon>
        <taxon>Parajeilongvirus zhejiangense</taxon>
    </lineage>
</organism>
<dbReference type="InterPro" id="IPR000982">
    <property type="entry name" value="Matrix_Paramyxo_N"/>
</dbReference>
<dbReference type="GO" id="GO:0019068">
    <property type="term" value="P:virion assembly"/>
    <property type="evidence" value="ECO:0007669"/>
    <property type="project" value="InterPro"/>
</dbReference>
<evidence type="ECO:0000259" key="6">
    <source>
        <dbReference type="Pfam" id="PF23765"/>
    </source>
</evidence>
<keyword evidence="8" id="KW-1185">Reference proteome</keyword>
<comment type="subcellular location">
    <subcellularLocation>
        <location evidence="1">Virion</location>
    </subcellularLocation>
</comment>
<dbReference type="Gene3D" id="2.70.20.50">
    <property type="entry name" value="Viral matrix protein, N-terminal domain"/>
    <property type="match status" value="1"/>
</dbReference>
<evidence type="ECO:0000256" key="1">
    <source>
        <dbReference type="ARBA" id="ARBA00004328"/>
    </source>
</evidence>
<accession>A0A8T9KLH7</accession>
<dbReference type="InterPro" id="IPR042539">
    <property type="entry name" value="Matrix_C"/>
</dbReference>
<evidence type="ECO:0000256" key="2">
    <source>
        <dbReference type="ARBA" id="ARBA00017678"/>
    </source>
</evidence>
<dbReference type="InterPro" id="IPR042540">
    <property type="entry name" value="Matrix_N"/>
</dbReference>
<evidence type="ECO:0000313" key="7">
    <source>
        <dbReference type="EMBL" id="UOL48951.1"/>
    </source>
</evidence>
<dbReference type="Pfam" id="PF23765">
    <property type="entry name" value="Matrix_Paramyxo_C"/>
    <property type="match status" value="1"/>
</dbReference>
<dbReference type="Pfam" id="PF00661">
    <property type="entry name" value="Matrix_Paramyxo_N"/>
    <property type="match status" value="1"/>
</dbReference>
<feature type="domain" description="Matrix protein N-terminal" evidence="5">
    <location>
        <begin position="5"/>
        <end position="171"/>
    </location>
</feature>
<protein>
    <recommendedName>
        <fullName evidence="2">Matrix protein</fullName>
    </recommendedName>
</protein>
<evidence type="ECO:0000313" key="8">
    <source>
        <dbReference type="Proteomes" id="UP001265018"/>
    </source>
</evidence>
<evidence type="ECO:0000259" key="5">
    <source>
        <dbReference type="Pfam" id="PF00661"/>
    </source>
</evidence>
<dbReference type="GO" id="GO:0039660">
    <property type="term" value="F:structural constituent of virion"/>
    <property type="evidence" value="ECO:0007669"/>
    <property type="project" value="UniProtKB-KW"/>
</dbReference>
<keyword evidence="3" id="KW-0946">Virion</keyword>
<sequence>MEGTADFLSKSWEEGGTLEAFEVETDNNGKLKPKVKVINPGLNDRKGTGYMYLIICGFIEDSPNHDSESKKRQTWCLGSFPLGVGKSHSSPEQLLNAVLALEITVRRTAGYDEKLVFGTSNIKPDLHPWANLLSQGAVFPALKVCSSVETIPLDRPLTFRPVFLTITMLTDAGVYKVPKNILEFRYRNAISFNLLVQIKIGGEFQHSGIKGHVNENGDTVTTFMVHIGNFARKNGKVYSADYCRQKVEKMDLRFSLGAVGGLSLHVRVGGKMSKVLRAQLGYRKLICYSLMDTNPFLNRLMWKYECTISKITAVFQPSVPVDFKIYEDVLIDHTGKILQN</sequence>
<reference evidence="7" key="1">
    <citation type="submission" date="2021-12" db="EMBL/GenBank/DDBJ databases">
        <authorList>
            <person name="Tan Z.-Z."/>
            <person name="Pan Y.-F."/>
            <person name="Zhang Y.-Z."/>
        </authorList>
    </citation>
    <scope>NUCLEOTIDE SEQUENCE</scope>
    <source>
        <strain evidence="7">YJB_DaWei</strain>
    </source>
</reference>
<evidence type="ECO:0000256" key="4">
    <source>
        <dbReference type="ARBA" id="ARBA00023311"/>
    </source>
</evidence>
<dbReference type="Gene3D" id="2.70.20.60">
    <property type="entry name" value="Viral matrix protein, C-terminal domain"/>
    <property type="match status" value="1"/>
</dbReference>
<dbReference type="InterPro" id="IPR055413">
    <property type="entry name" value="Matrix_Paramyxo_C"/>
</dbReference>
<dbReference type="EMBL" id="OM030336">
    <property type="protein sequence ID" value="UOL48951.1"/>
    <property type="molecule type" value="Viral_cRNA"/>
</dbReference>
<evidence type="ECO:0000256" key="3">
    <source>
        <dbReference type="ARBA" id="ARBA00022844"/>
    </source>
</evidence>
<dbReference type="GO" id="GO:0044423">
    <property type="term" value="C:virion component"/>
    <property type="evidence" value="ECO:0007669"/>
    <property type="project" value="UniProtKB-KW"/>
</dbReference>
<keyword evidence="4" id="KW-0468">Viral matrix protein</keyword>
<dbReference type="Proteomes" id="UP001265018">
    <property type="component" value="Segment"/>
</dbReference>